<evidence type="ECO:0000259" key="10">
    <source>
        <dbReference type="Pfam" id="PF01909"/>
    </source>
</evidence>
<keyword evidence="6" id="KW-0547">Nucleotide-binding</keyword>
<dbReference type="AlphaFoldDB" id="A0A075WTK0"/>
<keyword evidence="5" id="KW-0479">Metal-binding</keyword>
<dbReference type="GO" id="GO:0046872">
    <property type="term" value="F:metal ion binding"/>
    <property type="evidence" value="ECO:0007669"/>
    <property type="project" value="UniProtKB-KW"/>
</dbReference>
<dbReference type="PANTHER" id="PTHR33571:SF14">
    <property type="entry name" value="PROTEIN ADENYLYLTRANSFERASE MJ0435-RELATED"/>
    <property type="match status" value="1"/>
</dbReference>
<evidence type="ECO:0000256" key="4">
    <source>
        <dbReference type="ARBA" id="ARBA00022695"/>
    </source>
</evidence>
<dbReference type="GO" id="GO:0016779">
    <property type="term" value="F:nucleotidyltransferase activity"/>
    <property type="evidence" value="ECO:0007669"/>
    <property type="project" value="UniProtKB-KW"/>
</dbReference>
<proteinExistence type="inferred from homology"/>
<dbReference type="Pfam" id="PF01909">
    <property type="entry name" value="NTP_transf_2"/>
    <property type="match status" value="1"/>
</dbReference>
<feature type="domain" description="Polymerase nucleotidyl transferase" evidence="10">
    <location>
        <begin position="12"/>
        <end position="96"/>
    </location>
</feature>
<reference evidence="11 12" key="1">
    <citation type="journal article" date="2015" name="Genome Announc.">
        <title>Genome Sequence of a Sulfate-Reducing Thermophilic Bacterium, Thermodesulfobacterium commune DSM 2178T (Phylum Thermodesulfobacteria).</title>
        <authorList>
            <person name="Bhatnagar S."/>
            <person name="Badger J.H."/>
            <person name="Madupu R."/>
            <person name="Khouri H.M."/>
            <person name="O'Connor E.M."/>
            <person name="Robb F.T."/>
            <person name="Ward N.L."/>
            <person name="Eisen J.A."/>
        </authorList>
    </citation>
    <scope>NUCLEOTIDE SEQUENCE [LARGE SCALE GENOMIC DNA]</scope>
    <source>
        <strain evidence="11 12">DSM 2178</strain>
    </source>
</reference>
<dbReference type="HOGENOM" id="CLU_130257_10_3_0"/>
<dbReference type="CDD" id="cd05403">
    <property type="entry name" value="NT_KNTase_like"/>
    <property type="match status" value="1"/>
</dbReference>
<dbReference type="KEGG" id="tcm:HL41_07790"/>
<keyword evidence="7" id="KW-0067">ATP-binding</keyword>
<dbReference type="InterPro" id="IPR043519">
    <property type="entry name" value="NT_sf"/>
</dbReference>
<keyword evidence="12" id="KW-1185">Reference proteome</keyword>
<evidence type="ECO:0000256" key="2">
    <source>
        <dbReference type="ARBA" id="ARBA00022649"/>
    </source>
</evidence>
<comment type="similarity">
    <text evidence="9">Belongs to the MntA antitoxin family.</text>
</comment>
<dbReference type="PaxDb" id="289377-HL41_07790"/>
<dbReference type="STRING" id="289377.HL41_07790"/>
<accession>A0A075WTK0</accession>
<dbReference type="EMBL" id="CP008796">
    <property type="protein sequence ID" value="AIH04579.1"/>
    <property type="molecule type" value="Genomic_DNA"/>
</dbReference>
<keyword evidence="3" id="KW-0808">Transferase</keyword>
<dbReference type="InterPro" id="IPR002934">
    <property type="entry name" value="Polymerase_NTP_transf_dom"/>
</dbReference>
<keyword evidence="4" id="KW-0548">Nucleotidyltransferase</keyword>
<keyword evidence="2" id="KW-1277">Toxin-antitoxin system</keyword>
<protein>
    <recommendedName>
        <fullName evidence="10">Polymerase nucleotidyl transferase domain-containing protein</fullName>
    </recommendedName>
</protein>
<evidence type="ECO:0000256" key="6">
    <source>
        <dbReference type="ARBA" id="ARBA00022741"/>
    </source>
</evidence>
<evidence type="ECO:0000256" key="8">
    <source>
        <dbReference type="ARBA" id="ARBA00022842"/>
    </source>
</evidence>
<comment type="cofactor">
    <cofactor evidence="1">
        <name>Mg(2+)</name>
        <dbReference type="ChEBI" id="CHEBI:18420"/>
    </cofactor>
</comment>
<dbReference type="Gene3D" id="3.30.460.10">
    <property type="entry name" value="Beta Polymerase, domain 2"/>
    <property type="match status" value="1"/>
</dbReference>
<dbReference type="SUPFAM" id="SSF81301">
    <property type="entry name" value="Nucleotidyltransferase"/>
    <property type="match status" value="1"/>
</dbReference>
<keyword evidence="8" id="KW-0460">Magnesium</keyword>
<evidence type="ECO:0000256" key="5">
    <source>
        <dbReference type="ARBA" id="ARBA00022723"/>
    </source>
</evidence>
<dbReference type="RefSeq" id="WP_038060513.1">
    <property type="nucleotide sequence ID" value="NZ_CP008796.1"/>
</dbReference>
<evidence type="ECO:0000256" key="7">
    <source>
        <dbReference type="ARBA" id="ARBA00022840"/>
    </source>
</evidence>
<organism evidence="11 12">
    <name type="scientific">Thermodesulfobacterium commune DSM 2178</name>
    <dbReference type="NCBI Taxonomy" id="289377"/>
    <lineage>
        <taxon>Bacteria</taxon>
        <taxon>Pseudomonadati</taxon>
        <taxon>Thermodesulfobacteriota</taxon>
        <taxon>Thermodesulfobacteria</taxon>
        <taxon>Thermodesulfobacteriales</taxon>
        <taxon>Thermodesulfobacteriaceae</taxon>
        <taxon>Thermodesulfobacterium</taxon>
    </lineage>
</organism>
<dbReference type="GO" id="GO:0005524">
    <property type="term" value="F:ATP binding"/>
    <property type="evidence" value="ECO:0007669"/>
    <property type="project" value="UniProtKB-KW"/>
</dbReference>
<evidence type="ECO:0000256" key="9">
    <source>
        <dbReference type="ARBA" id="ARBA00038276"/>
    </source>
</evidence>
<evidence type="ECO:0000256" key="3">
    <source>
        <dbReference type="ARBA" id="ARBA00022679"/>
    </source>
</evidence>
<dbReference type="OrthoDB" id="90159at2"/>
<sequence length="98" mass="11437">MKTIEEIKRILAEHKSEIREKYGVVIVGIFGSYARGEQKETSDIDIIVELDRPVGLDFYEFWDYIENLFGTKVDVLTLSALKQKPLLWEKVKDNIVYV</sequence>
<dbReference type="InterPro" id="IPR052038">
    <property type="entry name" value="Type-VII_TA_antitoxin"/>
</dbReference>
<gene>
    <name evidence="11" type="ORF">HL41_07790</name>
</gene>
<dbReference type="Proteomes" id="UP000028481">
    <property type="component" value="Chromosome"/>
</dbReference>
<evidence type="ECO:0000313" key="12">
    <source>
        <dbReference type="Proteomes" id="UP000028481"/>
    </source>
</evidence>
<evidence type="ECO:0000313" key="11">
    <source>
        <dbReference type="EMBL" id="AIH04579.1"/>
    </source>
</evidence>
<dbReference type="eggNOG" id="COG1669">
    <property type="taxonomic scope" value="Bacteria"/>
</dbReference>
<evidence type="ECO:0000256" key="1">
    <source>
        <dbReference type="ARBA" id="ARBA00001946"/>
    </source>
</evidence>
<dbReference type="PANTHER" id="PTHR33571">
    <property type="entry name" value="SSL8005 PROTEIN"/>
    <property type="match status" value="1"/>
</dbReference>
<name>A0A075WTK0_9BACT</name>